<reference evidence="1 2" key="1">
    <citation type="journal article" date="2020" name="Harmful Algae">
        <title>Molecular and morphological characterization of a novel dihydroanatoxin-a producing Microcoleus species (cyanobacteria) from the Russian River, California, USA.</title>
        <authorList>
            <person name="Conklin K.Y."/>
            <person name="Stancheva R."/>
            <person name="Otten T.G."/>
            <person name="Fadness R."/>
            <person name="Boyer G.L."/>
            <person name="Read B."/>
            <person name="Zhang X."/>
            <person name="Sheath R.G."/>
        </authorList>
    </citation>
    <scope>NUCLEOTIDE SEQUENCE [LARGE SCALE GENOMIC DNA]</scope>
    <source>
        <strain evidence="1 2">PTRS2</strain>
    </source>
</reference>
<evidence type="ECO:0000313" key="2">
    <source>
        <dbReference type="Proteomes" id="UP001384579"/>
    </source>
</evidence>
<keyword evidence="2" id="KW-1185">Reference proteome</keyword>
<sequence>EQEEWELYQDKASMLQLVEDAEMLRKLIEEDPDNIFRNTTLRGRPDITWQVIALARLDDEKWENISQKFDKNISTLQSFFDRNLRKFSDYIRNNLQ</sequence>
<dbReference type="Proteomes" id="UP001384579">
    <property type="component" value="Unassembled WGS sequence"/>
</dbReference>
<feature type="non-terminal residue" evidence="1">
    <location>
        <position position="1"/>
    </location>
</feature>
<proteinExistence type="predicted"/>
<comment type="caution">
    <text evidence="1">The sequence shown here is derived from an EMBL/GenBank/DDBJ whole genome shotgun (WGS) entry which is preliminary data.</text>
</comment>
<protein>
    <submittedName>
        <fullName evidence="1">Uncharacterized protein</fullName>
    </submittedName>
</protein>
<dbReference type="EMBL" id="JBBLXS010000460">
    <property type="protein sequence ID" value="MEK0187882.1"/>
    <property type="molecule type" value="Genomic_DNA"/>
</dbReference>
<name>A0ABU8YTT1_9CYAN</name>
<accession>A0ABU8YTT1</accession>
<evidence type="ECO:0000313" key="1">
    <source>
        <dbReference type="EMBL" id="MEK0187882.1"/>
    </source>
</evidence>
<organism evidence="1 2">
    <name type="scientific">Microcoleus anatoxicus PTRS2</name>
    <dbReference type="NCBI Taxonomy" id="2705321"/>
    <lineage>
        <taxon>Bacteria</taxon>
        <taxon>Bacillati</taxon>
        <taxon>Cyanobacteriota</taxon>
        <taxon>Cyanophyceae</taxon>
        <taxon>Oscillatoriophycideae</taxon>
        <taxon>Oscillatoriales</taxon>
        <taxon>Microcoleaceae</taxon>
        <taxon>Microcoleus</taxon>
        <taxon>Microcoleus anatoxicus</taxon>
    </lineage>
</organism>
<gene>
    <name evidence="1" type="ORF">WMG39_24020</name>
</gene>